<evidence type="ECO:0000256" key="4">
    <source>
        <dbReference type="ARBA" id="ARBA00023125"/>
    </source>
</evidence>
<dbReference type="SUPFAM" id="SSF54447">
    <property type="entry name" value="ssDNA-binding transcriptional regulator domain"/>
    <property type="match status" value="1"/>
</dbReference>
<reference evidence="9 10" key="1">
    <citation type="submission" date="2017-08" db="EMBL/GenBank/DDBJ databases">
        <title>Harnessing the power of phylogenomics to disentangle the directionality and signatures of interkingdom host jumping in the parasitic fungal genus Tolypocladium.</title>
        <authorList>
            <person name="Quandt C.A."/>
            <person name="Patterson W."/>
            <person name="Spatafora J.W."/>
        </authorList>
    </citation>
    <scope>NUCLEOTIDE SEQUENCE [LARGE SCALE GENOMIC DNA]</scope>
    <source>
        <strain evidence="9 10">CBS 113982</strain>
    </source>
</reference>
<accession>A0A2K3QGZ2</accession>
<evidence type="ECO:0000256" key="2">
    <source>
        <dbReference type="ARBA" id="ARBA00009001"/>
    </source>
</evidence>
<feature type="compositionally biased region" description="Acidic residues" evidence="7">
    <location>
        <begin position="149"/>
        <end position="161"/>
    </location>
</feature>
<protein>
    <submittedName>
        <fullName evidence="9">RNA polymerase II transcriptional coactivator</fullName>
    </submittedName>
</protein>
<name>A0A2K3QGZ2_9HYPO</name>
<dbReference type="PANTHER" id="PTHR13215">
    <property type="entry name" value="RNA POLYMERASE II TRANSCRIPTIONAL COACTIVATOR"/>
    <property type="match status" value="1"/>
</dbReference>
<comment type="similarity">
    <text evidence="2">Belongs to the transcriptional coactivator PC4 family.</text>
</comment>
<dbReference type="InterPro" id="IPR045125">
    <property type="entry name" value="Sub1/Tcp4-like"/>
</dbReference>
<dbReference type="AlphaFoldDB" id="A0A2K3QGZ2"/>
<evidence type="ECO:0000256" key="3">
    <source>
        <dbReference type="ARBA" id="ARBA00023015"/>
    </source>
</evidence>
<dbReference type="EMBL" id="NRSZ01000497">
    <property type="protein sequence ID" value="PNY26801.1"/>
    <property type="molecule type" value="Genomic_DNA"/>
</dbReference>
<feature type="region of interest" description="Disordered" evidence="7">
    <location>
        <begin position="125"/>
        <end position="161"/>
    </location>
</feature>
<dbReference type="InterPro" id="IPR003173">
    <property type="entry name" value="PC4_C"/>
</dbReference>
<proteinExistence type="inferred from homology"/>
<feature type="region of interest" description="Disordered" evidence="7">
    <location>
        <begin position="1"/>
        <end position="49"/>
    </location>
</feature>
<feature type="domain" description="Transcriptional coactivator p15 (PC4) C-terminal" evidence="8">
    <location>
        <begin position="51"/>
        <end position="102"/>
    </location>
</feature>
<comment type="subcellular location">
    <subcellularLocation>
        <location evidence="1">Nucleus</location>
    </subcellularLocation>
</comment>
<evidence type="ECO:0000313" key="10">
    <source>
        <dbReference type="Proteomes" id="UP000236621"/>
    </source>
</evidence>
<keyword evidence="4" id="KW-0238">DNA-binding</keyword>
<evidence type="ECO:0000256" key="6">
    <source>
        <dbReference type="ARBA" id="ARBA00023242"/>
    </source>
</evidence>
<dbReference type="Pfam" id="PF02229">
    <property type="entry name" value="PC4"/>
    <property type="match status" value="1"/>
</dbReference>
<evidence type="ECO:0000259" key="8">
    <source>
        <dbReference type="Pfam" id="PF02229"/>
    </source>
</evidence>
<keyword evidence="10" id="KW-1185">Reference proteome</keyword>
<dbReference type="GO" id="GO:0060261">
    <property type="term" value="P:positive regulation of transcription initiation by RNA polymerase II"/>
    <property type="evidence" value="ECO:0007669"/>
    <property type="project" value="InterPro"/>
</dbReference>
<dbReference type="GO" id="GO:0005634">
    <property type="term" value="C:nucleus"/>
    <property type="evidence" value="ECO:0007669"/>
    <property type="project" value="UniProtKB-SubCell"/>
</dbReference>
<dbReference type="InterPro" id="IPR009044">
    <property type="entry name" value="ssDNA-bd_transcriptional_reg"/>
</dbReference>
<gene>
    <name evidence="9" type="ORF">TCAP_03281</name>
</gene>
<evidence type="ECO:0000313" key="9">
    <source>
        <dbReference type="EMBL" id="PNY26801.1"/>
    </source>
</evidence>
<keyword evidence="3" id="KW-0805">Transcription regulation</keyword>
<sequence length="161" mass="17602">MSPYSKKRSASTAEDADDRQLQVGPKAAKKSKKAASTSAPDGEDAAGLPFWELSNKRRVGVSRFKDLWMVNVREYYEKDGKLLPGKKGISLSIEQYTALLKAVPAINATLREVGQAVDGVNETDETAVATTVRPRKEKSRPSKANIEATSDEDEGEDKDED</sequence>
<dbReference type="GO" id="GO:0003677">
    <property type="term" value="F:DNA binding"/>
    <property type="evidence" value="ECO:0007669"/>
    <property type="project" value="UniProtKB-KW"/>
</dbReference>
<dbReference type="Gene3D" id="2.30.31.10">
    <property type="entry name" value="Transcriptional Coactivator Pc4, Chain A"/>
    <property type="match status" value="1"/>
</dbReference>
<comment type="caution">
    <text evidence="9">The sequence shown here is derived from an EMBL/GenBank/DDBJ whole genome shotgun (WGS) entry which is preliminary data.</text>
</comment>
<dbReference type="Proteomes" id="UP000236621">
    <property type="component" value="Unassembled WGS sequence"/>
</dbReference>
<keyword evidence="6" id="KW-0539">Nucleus</keyword>
<evidence type="ECO:0000256" key="1">
    <source>
        <dbReference type="ARBA" id="ARBA00004123"/>
    </source>
</evidence>
<evidence type="ECO:0000256" key="7">
    <source>
        <dbReference type="SAM" id="MobiDB-lite"/>
    </source>
</evidence>
<organism evidence="9 10">
    <name type="scientific">Tolypocladium capitatum</name>
    <dbReference type="NCBI Taxonomy" id="45235"/>
    <lineage>
        <taxon>Eukaryota</taxon>
        <taxon>Fungi</taxon>
        <taxon>Dikarya</taxon>
        <taxon>Ascomycota</taxon>
        <taxon>Pezizomycotina</taxon>
        <taxon>Sordariomycetes</taxon>
        <taxon>Hypocreomycetidae</taxon>
        <taxon>Hypocreales</taxon>
        <taxon>Ophiocordycipitaceae</taxon>
        <taxon>Tolypocladium</taxon>
    </lineage>
</organism>
<evidence type="ECO:0000256" key="5">
    <source>
        <dbReference type="ARBA" id="ARBA00023163"/>
    </source>
</evidence>
<keyword evidence="5" id="KW-0804">Transcription</keyword>
<dbReference type="STRING" id="45235.A0A2K3QGZ2"/>
<dbReference type="OrthoDB" id="2505440at2759"/>
<dbReference type="GO" id="GO:0003713">
    <property type="term" value="F:transcription coactivator activity"/>
    <property type="evidence" value="ECO:0007669"/>
    <property type="project" value="InterPro"/>
</dbReference>